<name>A0ABP0FJG6_CLALP</name>
<evidence type="ECO:0000256" key="4">
    <source>
        <dbReference type="ARBA" id="ARBA00022679"/>
    </source>
</evidence>
<comment type="similarity">
    <text evidence="2">Belongs to the glycosyltransferase 31 family.</text>
</comment>
<evidence type="ECO:0000256" key="7">
    <source>
        <dbReference type="ARBA" id="ARBA00022989"/>
    </source>
</evidence>
<evidence type="ECO:0000256" key="3">
    <source>
        <dbReference type="ARBA" id="ARBA00022676"/>
    </source>
</evidence>
<dbReference type="Pfam" id="PF02434">
    <property type="entry name" value="Fringe"/>
    <property type="match status" value="1"/>
</dbReference>
<evidence type="ECO:0000256" key="6">
    <source>
        <dbReference type="ARBA" id="ARBA00022968"/>
    </source>
</evidence>
<comment type="subcellular location">
    <subcellularLocation>
        <location evidence="9">Endomembrane system</location>
        <topology evidence="9">Single-pass membrane protein</topology>
    </subcellularLocation>
    <subcellularLocation>
        <location evidence="1">Membrane</location>
        <topology evidence="1">Single-pass type II membrane protein</topology>
    </subcellularLocation>
</comment>
<accession>A0ABP0FJG6</accession>
<evidence type="ECO:0000256" key="8">
    <source>
        <dbReference type="ARBA" id="ARBA00023136"/>
    </source>
</evidence>
<evidence type="ECO:0000313" key="12">
    <source>
        <dbReference type="Proteomes" id="UP001642483"/>
    </source>
</evidence>
<dbReference type="PANTHER" id="PTHR10811">
    <property type="entry name" value="FRINGE-RELATED"/>
    <property type="match status" value="1"/>
</dbReference>
<dbReference type="EMBL" id="CAWYQH010000068">
    <property type="protein sequence ID" value="CAK8679825.1"/>
    <property type="molecule type" value="Genomic_DNA"/>
</dbReference>
<protein>
    <recommendedName>
        <fullName evidence="10">Fringe-like glycosyltransferase domain-containing protein</fullName>
    </recommendedName>
</protein>
<keyword evidence="7" id="KW-1133">Transmembrane helix</keyword>
<organism evidence="11 12">
    <name type="scientific">Clavelina lepadiformis</name>
    <name type="common">Light-bulb sea squirt</name>
    <name type="synonym">Ascidia lepadiformis</name>
    <dbReference type="NCBI Taxonomy" id="159417"/>
    <lineage>
        <taxon>Eukaryota</taxon>
        <taxon>Metazoa</taxon>
        <taxon>Chordata</taxon>
        <taxon>Tunicata</taxon>
        <taxon>Ascidiacea</taxon>
        <taxon>Aplousobranchia</taxon>
        <taxon>Clavelinidae</taxon>
        <taxon>Clavelina</taxon>
    </lineage>
</organism>
<evidence type="ECO:0000256" key="5">
    <source>
        <dbReference type="ARBA" id="ARBA00022692"/>
    </source>
</evidence>
<dbReference type="Gene3D" id="3.90.550.50">
    <property type="match status" value="1"/>
</dbReference>
<evidence type="ECO:0000256" key="9">
    <source>
        <dbReference type="ARBA" id="ARBA00037847"/>
    </source>
</evidence>
<sequence>MTTKHTQALFAVLSFTGLVAFCLIAGKGLFPTKFKYSDLWIPSGVRYFQNETTSNANGQAVVSTKPWLHKINTTSARAPLSFEDILITIKTTKKNHEGRINLLLDTWLKAALPQVYLVTDELDSLTSDKTNGHLVATKCGNTYFRDHLCCKTGAEFDVFLEKPEKWWCHFDDDNYVNTERLVALLDNFNYSESFYVGKRSRYPKDYMTYKGHPYVFGTGGAGYCVTRVLAQLMALSVSQGGLVKACQESNAADDCAIGYVVNYLLKVPLTESQLMHSSPNYVPEQSEIYKQDLPKQVSFHYGINLGLYKNETFKPLFNKTEDPTGFYSLHCILHPEDEICSKDNAS</sequence>
<evidence type="ECO:0000256" key="1">
    <source>
        <dbReference type="ARBA" id="ARBA00004606"/>
    </source>
</evidence>
<evidence type="ECO:0000313" key="11">
    <source>
        <dbReference type="EMBL" id="CAK8679825.1"/>
    </source>
</evidence>
<keyword evidence="5" id="KW-0812">Transmembrane</keyword>
<keyword evidence="12" id="KW-1185">Reference proteome</keyword>
<dbReference type="Proteomes" id="UP001642483">
    <property type="component" value="Unassembled WGS sequence"/>
</dbReference>
<keyword evidence="3" id="KW-0328">Glycosyltransferase</keyword>
<keyword evidence="4" id="KW-0808">Transferase</keyword>
<gene>
    <name evidence="11" type="ORF">CVLEPA_LOCUS10076</name>
</gene>
<keyword evidence="8" id="KW-0472">Membrane</keyword>
<feature type="domain" description="Fringe-like glycosyltransferase" evidence="10">
    <location>
        <begin position="80"/>
        <end position="324"/>
    </location>
</feature>
<reference evidence="11 12" key="1">
    <citation type="submission" date="2024-02" db="EMBL/GenBank/DDBJ databases">
        <authorList>
            <person name="Daric V."/>
            <person name="Darras S."/>
        </authorList>
    </citation>
    <scope>NUCLEOTIDE SEQUENCE [LARGE SCALE GENOMIC DNA]</scope>
</reference>
<evidence type="ECO:0000259" key="10">
    <source>
        <dbReference type="Pfam" id="PF02434"/>
    </source>
</evidence>
<keyword evidence="6" id="KW-0735">Signal-anchor</keyword>
<evidence type="ECO:0000256" key="2">
    <source>
        <dbReference type="ARBA" id="ARBA00008661"/>
    </source>
</evidence>
<proteinExistence type="inferred from homology"/>
<dbReference type="InterPro" id="IPR003378">
    <property type="entry name" value="Fringe-like_glycosylTrfase"/>
</dbReference>
<comment type="caution">
    <text evidence="11">The sequence shown here is derived from an EMBL/GenBank/DDBJ whole genome shotgun (WGS) entry which is preliminary data.</text>
</comment>